<organism evidence="2 3">
    <name type="scientific">Paenibacillus cremeus</name>
    <dbReference type="NCBI Taxonomy" id="2163881"/>
    <lineage>
        <taxon>Bacteria</taxon>
        <taxon>Bacillati</taxon>
        <taxon>Bacillota</taxon>
        <taxon>Bacilli</taxon>
        <taxon>Bacillales</taxon>
        <taxon>Paenibacillaceae</taxon>
        <taxon>Paenibacillus</taxon>
    </lineage>
</organism>
<name>A0A559KB52_9BACL</name>
<protein>
    <submittedName>
        <fullName evidence="2">ComF family protein</fullName>
    </submittedName>
</protein>
<gene>
    <name evidence="2" type="ORF">FPZ49_14180</name>
</gene>
<accession>A0A559KB52</accession>
<dbReference type="Proteomes" id="UP000317036">
    <property type="component" value="Unassembled WGS sequence"/>
</dbReference>
<dbReference type="SUPFAM" id="SSF53271">
    <property type="entry name" value="PRTase-like"/>
    <property type="match status" value="1"/>
</dbReference>
<dbReference type="RefSeq" id="WP_144847713.1">
    <property type="nucleotide sequence ID" value="NZ_VNJI01000015.1"/>
</dbReference>
<dbReference type="Gene3D" id="3.40.50.2020">
    <property type="match status" value="1"/>
</dbReference>
<reference evidence="2 3" key="1">
    <citation type="submission" date="2019-07" db="EMBL/GenBank/DDBJ databases">
        <authorList>
            <person name="Kim J."/>
        </authorList>
    </citation>
    <scope>NUCLEOTIDE SEQUENCE [LARGE SCALE GENOMIC DNA]</scope>
    <source>
        <strain evidence="2 3">JC52</strain>
    </source>
</reference>
<keyword evidence="3" id="KW-1185">Reference proteome</keyword>
<dbReference type="InterPro" id="IPR000836">
    <property type="entry name" value="PRTase_dom"/>
</dbReference>
<dbReference type="PANTHER" id="PTHR47505:SF1">
    <property type="entry name" value="DNA UTILIZATION PROTEIN YHGH"/>
    <property type="match status" value="1"/>
</dbReference>
<evidence type="ECO:0000313" key="2">
    <source>
        <dbReference type="EMBL" id="TVY09329.1"/>
    </source>
</evidence>
<dbReference type="AlphaFoldDB" id="A0A559KB52"/>
<dbReference type="PANTHER" id="PTHR47505">
    <property type="entry name" value="DNA UTILIZATION PROTEIN YHGH"/>
    <property type="match status" value="1"/>
</dbReference>
<dbReference type="InterPro" id="IPR029057">
    <property type="entry name" value="PRTase-like"/>
</dbReference>
<proteinExistence type="inferred from homology"/>
<evidence type="ECO:0000256" key="1">
    <source>
        <dbReference type="ARBA" id="ARBA00008007"/>
    </source>
</evidence>
<sequence length="256" mass="29629">MIRLSIRRCLDWIGLLESFLAPRKMGCISCGSRYDRTRPIPVCQPCWEAIPWILKVACRCCGRYESCTDCRRREVTHYYQNRSAVQYDERMKAWLALYKYRGQEKLRQVMGPMLLHAFHLHRRFPQEALEWTPASEFISYVPLSQERLAERGFNQAKQLAEELGRLVELLVISILQRTRRTDKQSFKARAARLDDLQGVFAVDPDGLAAVTSLSTGGTIRIYMIDDVYTTGSTLNECARTLKNHLQAEVYGISWAR</sequence>
<dbReference type="InterPro" id="IPR051910">
    <property type="entry name" value="ComF/GntX_DNA_util-trans"/>
</dbReference>
<dbReference type="EMBL" id="VNJI01000015">
    <property type="protein sequence ID" value="TVY09329.1"/>
    <property type="molecule type" value="Genomic_DNA"/>
</dbReference>
<evidence type="ECO:0000313" key="3">
    <source>
        <dbReference type="Proteomes" id="UP000317036"/>
    </source>
</evidence>
<comment type="caution">
    <text evidence="2">The sequence shown here is derived from an EMBL/GenBank/DDBJ whole genome shotgun (WGS) entry which is preliminary data.</text>
</comment>
<dbReference type="CDD" id="cd06223">
    <property type="entry name" value="PRTases_typeI"/>
    <property type="match status" value="1"/>
</dbReference>
<comment type="similarity">
    <text evidence="1">Belongs to the ComF/GntX family.</text>
</comment>
<dbReference type="OrthoDB" id="9779910at2"/>